<dbReference type="PROSITE" id="PS51085">
    <property type="entry name" value="2FE2S_FER_2"/>
    <property type="match status" value="1"/>
</dbReference>
<proteinExistence type="inferred from homology"/>
<dbReference type="SUPFAM" id="SSF46565">
    <property type="entry name" value="Chaperone J-domain"/>
    <property type="match status" value="1"/>
</dbReference>
<evidence type="ECO:0000259" key="10">
    <source>
        <dbReference type="PROSITE" id="PS50076"/>
    </source>
</evidence>
<comment type="similarity">
    <text evidence="1">Belongs to the 2Fe2S plant-type ferredoxin family.</text>
</comment>
<dbReference type="Gene3D" id="1.10.287.110">
    <property type="entry name" value="DnaJ domain"/>
    <property type="match status" value="1"/>
</dbReference>
<dbReference type="InterPro" id="IPR036010">
    <property type="entry name" value="2Fe-2S_ferredoxin-like_sf"/>
</dbReference>
<evidence type="ECO:0000313" key="12">
    <source>
        <dbReference type="EMBL" id="MFD1642593.1"/>
    </source>
</evidence>
<evidence type="ECO:0000256" key="4">
    <source>
        <dbReference type="ARBA" id="ARBA00022723"/>
    </source>
</evidence>
<keyword evidence="7" id="KW-0411">Iron-sulfur</keyword>
<evidence type="ECO:0000256" key="1">
    <source>
        <dbReference type="ARBA" id="ARBA00007874"/>
    </source>
</evidence>
<name>A0ABD6DBT6_9EURY</name>
<evidence type="ECO:0000256" key="8">
    <source>
        <dbReference type="ARBA" id="ARBA00034078"/>
    </source>
</evidence>
<evidence type="ECO:0000256" key="5">
    <source>
        <dbReference type="ARBA" id="ARBA00022982"/>
    </source>
</evidence>
<gene>
    <name evidence="12" type="primary">fer</name>
    <name evidence="12" type="ORF">ACFSBW_11990</name>
</gene>
<dbReference type="InterPro" id="IPR001623">
    <property type="entry name" value="DnaJ_domain"/>
</dbReference>
<dbReference type="AlphaFoldDB" id="A0ABD6DBT6"/>
<dbReference type="EMBL" id="JBHUDM010000003">
    <property type="protein sequence ID" value="MFD1642593.1"/>
    <property type="molecule type" value="Genomic_DNA"/>
</dbReference>
<dbReference type="InterPro" id="IPR006058">
    <property type="entry name" value="2Fe2S_fd_BS"/>
</dbReference>
<keyword evidence="6" id="KW-0408">Iron</keyword>
<evidence type="ECO:0000313" key="13">
    <source>
        <dbReference type="Proteomes" id="UP001597052"/>
    </source>
</evidence>
<dbReference type="CDD" id="cd06257">
    <property type="entry name" value="DnaJ"/>
    <property type="match status" value="1"/>
</dbReference>
<sequence length="218" mass="24295">MASPYDILGIDSDADEDDIKQAYRDRVKETHPDLGGSEAEFKRVERAYQRLSEAESAEQLDGETVVSDQHVEPEPEDQPTQVDFLNYEVLDDHGWSLDDEDLFEKAAAAGLDPADYGSFEVEGDDTLLEAAEENGLAWPYACRGGACANCAVSLLDGELSQLVDHILSEDLLEQGIRLSCNGRPTTDEMQVVYNVKHRPDLDDLRLPPDRFEKAHARK</sequence>
<keyword evidence="5" id="KW-0249">Electron transport</keyword>
<accession>A0ABD6DBT6</accession>
<dbReference type="NCBIfam" id="NF041393">
    <property type="entry name" value="Frdxn_Halo"/>
    <property type="match status" value="1"/>
</dbReference>
<dbReference type="Proteomes" id="UP001597052">
    <property type="component" value="Unassembled WGS sequence"/>
</dbReference>
<keyword evidence="4" id="KW-0479">Metal-binding</keyword>
<comment type="caution">
    <text evidence="12">The sequence shown here is derived from an EMBL/GenBank/DDBJ whole genome shotgun (WGS) entry which is preliminary data.</text>
</comment>
<organism evidence="12 13">
    <name type="scientific">Halohasta litorea</name>
    <dbReference type="NCBI Taxonomy" id="869891"/>
    <lineage>
        <taxon>Archaea</taxon>
        <taxon>Methanobacteriati</taxon>
        <taxon>Methanobacteriota</taxon>
        <taxon>Stenosarchaea group</taxon>
        <taxon>Halobacteria</taxon>
        <taxon>Halobacteriales</taxon>
        <taxon>Haloferacaceae</taxon>
        <taxon>Halohasta</taxon>
    </lineage>
</organism>
<dbReference type="GO" id="GO:0046872">
    <property type="term" value="F:metal ion binding"/>
    <property type="evidence" value="ECO:0007669"/>
    <property type="project" value="UniProtKB-KW"/>
</dbReference>
<feature type="domain" description="2Fe-2S ferredoxin-type" evidence="11">
    <location>
        <begin position="107"/>
        <end position="197"/>
    </location>
</feature>
<dbReference type="RefSeq" id="WP_256395992.1">
    <property type="nucleotide sequence ID" value="NZ_JANHDJ010000003.1"/>
</dbReference>
<reference evidence="12 13" key="1">
    <citation type="journal article" date="2019" name="Int. J. Syst. Evol. Microbiol.">
        <title>The Global Catalogue of Microorganisms (GCM) 10K type strain sequencing project: providing services to taxonomists for standard genome sequencing and annotation.</title>
        <authorList>
            <consortium name="The Broad Institute Genomics Platform"/>
            <consortium name="The Broad Institute Genome Sequencing Center for Infectious Disease"/>
            <person name="Wu L."/>
            <person name="Ma J."/>
        </authorList>
    </citation>
    <scope>NUCLEOTIDE SEQUENCE [LARGE SCALE GENOMIC DNA]</scope>
    <source>
        <strain evidence="12 13">CGMCC 1.10593</strain>
    </source>
</reference>
<dbReference type="PRINTS" id="PR00625">
    <property type="entry name" value="JDOMAIN"/>
</dbReference>
<protein>
    <submittedName>
        <fullName evidence="12">Ferredoxin Fer</fullName>
    </submittedName>
</protein>
<dbReference type="GO" id="GO:0051537">
    <property type="term" value="F:2 iron, 2 sulfur cluster binding"/>
    <property type="evidence" value="ECO:0007669"/>
    <property type="project" value="UniProtKB-KW"/>
</dbReference>
<dbReference type="InterPro" id="IPR053441">
    <property type="entry name" value="2Fe2S_Ferredoxin"/>
</dbReference>
<dbReference type="PROSITE" id="PS00197">
    <property type="entry name" value="2FE2S_FER_1"/>
    <property type="match status" value="1"/>
</dbReference>
<dbReference type="InterPro" id="IPR012675">
    <property type="entry name" value="Beta-grasp_dom_sf"/>
</dbReference>
<dbReference type="PANTHER" id="PTHR43112:SF3">
    <property type="entry name" value="FERREDOXIN-2, CHLOROPLASTIC"/>
    <property type="match status" value="1"/>
</dbReference>
<dbReference type="PROSITE" id="PS50076">
    <property type="entry name" value="DNAJ_2"/>
    <property type="match status" value="1"/>
</dbReference>
<dbReference type="Gene3D" id="3.10.20.30">
    <property type="match status" value="1"/>
</dbReference>
<feature type="region of interest" description="Disordered" evidence="9">
    <location>
        <begin position="52"/>
        <end position="78"/>
    </location>
</feature>
<dbReference type="InterPro" id="IPR036869">
    <property type="entry name" value="J_dom_sf"/>
</dbReference>
<dbReference type="InterPro" id="IPR001041">
    <property type="entry name" value="2Fe-2S_ferredoxin-type"/>
</dbReference>
<dbReference type="PANTHER" id="PTHR43112">
    <property type="entry name" value="FERREDOXIN"/>
    <property type="match status" value="1"/>
</dbReference>
<evidence type="ECO:0000259" key="11">
    <source>
        <dbReference type="PROSITE" id="PS51085"/>
    </source>
</evidence>
<keyword evidence="2" id="KW-0813">Transport</keyword>
<keyword evidence="13" id="KW-1185">Reference proteome</keyword>
<dbReference type="Pfam" id="PF00226">
    <property type="entry name" value="DnaJ"/>
    <property type="match status" value="1"/>
</dbReference>
<comment type="cofactor">
    <cofactor evidence="8">
        <name>[2Fe-2S] cluster</name>
        <dbReference type="ChEBI" id="CHEBI:190135"/>
    </cofactor>
</comment>
<dbReference type="CDD" id="cd00207">
    <property type="entry name" value="fer2"/>
    <property type="match status" value="1"/>
</dbReference>
<dbReference type="SUPFAM" id="SSF54292">
    <property type="entry name" value="2Fe-2S ferredoxin-like"/>
    <property type="match status" value="1"/>
</dbReference>
<evidence type="ECO:0000256" key="2">
    <source>
        <dbReference type="ARBA" id="ARBA00022448"/>
    </source>
</evidence>
<evidence type="ECO:0000256" key="3">
    <source>
        <dbReference type="ARBA" id="ARBA00022714"/>
    </source>
</evidence>
<keyword evidence="3" id="KW-0001">2Fe-2S</keyword>
<dbReference type="Pfam" id="PF00111">
    <property type="entry name" value="Fer2"/>
    <property type="match status" value="1"/>
</dbReference>
<dbReference type="SMART" id="SM00271">
    <property type="entry name" value="DnaJ"/>
    <property type="match status" value="1"/>
</dbReference>
<evidence type="ECO:0000256" key="6">
    <source>
        <dbReference type="ARBA" id="ARBA00023004"/>
    </source>
</evidence>
<evidence type="ECO:0000256" key="7">
    <source>
        <dbReference type="ARBA" id="ARBA00023014"/>
    </source>
</evidence>
<evidence type="ECO:0000256" key="9">
    <source>
        <dbReference type="SAM" id="MobiDB-lite"/>
    </source>
</evidence>
<feature type="domain" description="J" evidence="10">
    <location>
        <begin position="3"/>
        <end position="64"/>
    </location>
</feature>